<reference evidence="10" key="2">
    <citation type="journal article" date="2015" name="Genome Announc.">
        <title>Draft Genome Sequence of Filamentous Marine Cyanobacterium Lyngbya confervoides Strain BDU141951.</title>
        <authorList>
            <person name="Chandrababunaidu M.M."/>
            <person name="Sen D."/>
            <person name="Tripathy S."/>
        </authorList>
    </citation>
    <scope>NUCLEOTIDE SEQUENCE</scope>
    <source>
        <strain evidence="10">BDU141951</strain>
    </source>
</reference>
<evidence type="ECO:0000256" key="2">
    <source>
        <dbReference type="ARBA" id="ARBA00010072"/>
    </source>
</evidence>
<dbReference type="PROSITE" id="PS50928">
    <property type="entry name" value="ABC_TM1"/>
    <property type="match status" value="1"/>
</dbReference>
<dbReference type="PANTHER" id="PTHR30614:SF37">
    <property type="entry name" value="AMINO-ACID ABC TRANSPORTER PERMEASE PROTEIN YHDX-RELATED"/>
    <property type="match status" value="1"/>
</dbReference>
<organism evidence="10">
    <name type="scientific">Lyngbya confervoides BDU141951</name>
    <dbReference type="NCBI Taxonomy" id="1574623"/>
    <lineage>
        <taxon>Bacteria</taxon>
        <taxon>Bacillati</taxon>
        <taxon>Cyanobacteriota</taxon>
        <taxon>Cyanophyceae</taxon>
        <taxon>Oscillatoriophycideae</taxon>
        <taxon>Oscillatoriales</taxon>
        <taxon>Microcoleaceae</taxon>
        <taxon>Lyngbya</taxon>
    </lineage>
</organism>
<evidence type="ECO:0000256" key="6">
    <source>
        <dbReference type="ARBA" id="ARBA00022970"/>
    </source>
</evidence>
<feature type="transmembrane region" description="Helical" evidence="9">
    <location>
        <begin position="184"/>
        <end position="204"/>
    </location>
</feature>
<dbReference type="EMBL" id="JTHE02000003">
    <property type="protein sequence ID" value="NEV70028.1"/>
    <property type="molecule type" value="Genomic_DNA"/>
</dbReference>
<dbReference type="Gene3D" id="1.10.3720.10">
    <property type="entry name" value="MetI-like"/>
    <property type="match status" value="2"/>
</dbReference>
<feature type="transmembrane region" description="Helical" evidence="9">
    <location>
        <begin position="86"/>
        <end position="117"/>
    </location>
</feature>
<evidence type="ECO:0000313" key="10">
    <source>
        <dbReference type="EMBL" id="NEV70028.1"/>
    </source>
</evidence>
<evidence type="ECO:0000256" key="8">
    <source>
        <dbReference type="ARBA" id="ARBA00023136"/>
    </source>
</evidence>
<dbReference type="InterPro" id="IPR035906">
    <property type="entry name" value="MetI-like_sf"/>
</dbReference>
<feature type="transmembrane region" description="Helical" evidence="9">
    <location>
        <begin position="21"/>
        <end position="44"/>
    </location>
</feature>
<keyword evidence="5 9" id="KW-0812">Transmembrane</keyword>
<reference evidence="10" key="3">
    <citation type="submission" date="2020-02" db="EMBL/GenBank/DDBJ databases">
        <authorList>
            <person name="Sarangi A.N."/>
            <person name="Ghosh S."/>
            <person name="Mukherjee M."/>
            <person name="Tripathy S."/>
        </authorList>
    </citation>
    <scope>NUCLEOTIDE SEQUENCE</scope>
    <source>
        <strain evidence="10">BDU141951</strain>
    </source>
</reference>
<dbReference type="SUPFAM" id="SSF161098">
    <property type="entry name" value="MetI-like"/>
    <property type="match status" value="1"/>
</dbReference>
<reference evidence="10" key="1">
    <citation type="submission" date="2014-11" db="EMBL/GenBank/DDBJ databases">
        <authorList>
            <person name="Malar M.C."/>
            <person name="Sen D."/>
            <person name="Tripathy S."/>
        </authorList>
    </citation>
    <scope>NUCLEOTIDE SEQUENCE</scope>
    <source>
        <strain evidence="10">BDU141951</strain>
    </source>
</reference>
<dbReference type="CDD" id="cd06261">
    <property type="entry name" value="TM_PBP2"/>
    <property type="match status" value="1"/>
</dbReference>
<keyword evidence="8 9" id="KW-0472">Membrane</keyword>
<feature type="transmembrane region" description="Helical" evidence="9">
    <location>
        <begin position="261"/>
        <end position="280"/>
    </location>
</feature>
<protein>
    <submittedName>
        <fullName evidence="10">ABC transporter permease subunit</fullName>
    </submittedName>
</protein>
<name>A0A0C1VB28_9CYAN</name>
<evidence type="ECO:0000256" key="1">
    <source>
        <dbReference type="ARBA" id="ARBA00004651"/>
    </source>
</evidence>
<evidence type="ECO:0000256" key="9">
    <source>
        <dbReference type="RuleBase" id="RU363032"/>
    </source>
</evidence>
<evidence type="ECO:0000256" key="3">
    <source>
        <dbReference type="ARBA" id="ARBA00022448"/>
    </source>
</evidence>
<gene>
    <name evidence="10" type="ORF">QQ91_023320</name>
</gene>
<proteinExistence type="inferred from homology"/>
<feature type="transmembrane region" description="Helical" evidence="9">
    <location>
        <begin position="361"/>
        <end position="383"/>
    </location>
</feature>
<feature type="transmembrane region" description="Helical" evidence="9">
    <location>
        <begin position="129"/>
        <end position="149"/>
    </location>
</feature>
<evidence type="ECO:0000256" key="5">
    <source>
        <dbReference type="ARBA" id="ARBA00022692"/>
    </source>
</evidence>
<evidence type="ECO:0000256" key="7">
    <source>
        <dbReference type="ARBA" id="ARBA00022989"/>
    </source>
</evidence>
<sequence>MVSDASESKKFSLRQLLRDDRFWKVAFQVITVVVVAAILGYFVFNLNANLAQQGSSFGFGFLSSPAGFSIGESVIEYRPNDPYGKALVVGVVNTITLVIIGIILATTAGIAAGVASFSQNWLVHKISRAYVGLIRNVPLLLQLFFWYFAIYGLLPTPDAQINVGNLIIASNRGIYIPWPSASGAWAWLLVLIALAIAASFVWQWRIKKMVEQGDSGQQQLIILGVMALVGLGIFFFALGWAPPEVLDGGGATGGLRLSREYVASLTALVFYTGAFIAEIVRAGIQSVSKGQWEAARSLGLPSGLSMRLVVFPQALRVIIPPLNSEFMNLAKNSSLAFAVAYPELYSVANTTFNQTGRPIEVFVILMATYLIINLLITLGMNTLNQTVQFKER</sequence>
<comment type="caution">
    <text evidence="10">The sequence shown here is derived from an EMBL/GenBank/DDBJ whole genome shotgun (WGS) entry which is preliminary data.</text>
</comment>
<dbReference type="GO" id="GO:0006865">
    <property type="term" value="P:amino acid transport"/>
    <property type="evidence" value="ECO:0007669"/>
    <property type="project" value="UniProtKB-KW"/>
</dbReference>
<feature type="transmembrane region" description="Helical" evidence="9">
    <location>
        <begin position="220"/>
        <end position="241"/>
    </location>
</feature>
<keyword evidence="4" id="KW-1003">Cell membrane</keyword>
<dbReference type="GO" id="GO:0043190">
    <property type="term" value="C:ATP-binding cassette (ABC) transporter complex"/>
    <property type="evidence" value="ECO:0007669"/>
    <property type="project" value="InterPro"/>
</dbReference>
<dbReference type="AlphaFoldDB" id="A0A0C1VB28"/>
<comment type="similarity">
    <text evidence="2">Belongs to the binding-protein-dependent transport system permease family. HisMQ subfamily.</text>
</comment>
<dbReference type="NCBIfam" id="TIGR01726">
    <property type="entry name" value="HEQRo_perm_3TM"/>
    <property type="match status" value="1"/>
</dbReference>
<dbReference type="GO" id="GO:0022857">
    <property type="term" value="F:transmembrane transporter activity"/>
    <property type="evidence" value="ECO:0007669"/>
    <property type="project" value="InterPro"/>
</dbReference>
<dbReference type="Pfam" id="PF00528">
    <property type="entry name" value="BPD_transp_1"/>
    <property type="match status" value="1"/>
</dbReference>
<keyword evidence="6" id="KW-0029">Amino-acid transport</keyword>
<comment type="subcellular location">
    <subcellularLocation>
        <location evidence="1 9">Cell membrane</location>
        <topology evidence="1 9">Multi-pass membrane protein</topology>
    </subcellularLocation>
</comment>
<keyword evidence="7 9" id="KW-1133">Transmembrane helix</keyword>
<dbReference type="InterPro" id="IPR000515">
    <property type="entry name" value="MetI-like"/>
</dbReference>
<accession>A0A0C1VB28</accession>
<dbReference type="PANTHER" id="PTHR30614">
    <property type="entry name" value="MEMBRANE COMPONENT OF AMINO ACID ABC TRANSPORTER"/>
    <property type="match status" value="1"/>
</dbReference>
<dbReference type="InterPro" id="IPR010065">
    <property type="entry name" value="AA_ABC_transptr_permease_3TM"/>
</dbReference>
<evidence type="ECO:0000256" key="4">
    <source>
        <dbReference type="ARBA" id="ARBA00022475"/>
    </source>
</evidence>
<dbReference type="InterPro" id="IPR043429">
    <property type="entry name" value="ArtM/GltK/GlnP/TcyL/YhdX-like"/>
</dbReference>
<keyword evidence="3 9" id="KW-0813">Transport</keyword>